<sequence>MKTKLTSKSNKGISKTENIVIQTNKLEISSFVKRLSSKINLPSDYDYKKVRTDYLEDKHR</sequence>
<comment type="caution">
    <text evidence="1">The sequence shown here is derived from an EMBL/GenBank/DDBJ whole genome shotgun (WGS) entry which is preliminary data.</text>
</comment>
<dbReference type="EMBL" id="LWHJ01000031">
    <property type="protein sequence ID" value="OAQ38179.1"/>
    <property type="molecule type" value="Genomic_DNA"/>
</dbReference>
<reference evidence="1 2" key="2">
    <citation type="submission" date="2016-06" db="EMBL/GenBank/DDBJ databases">
        <title>Pedobacter psychrophilus sp. nov., isolated from Antarctic fragmentary rock.</title>
        <authorList>
            <person name="Svec P."/>
        </authorList>
    </citation>
    <scope>NUCLEOTIDE SEQUENCE [LARGE SCALE GENOMIC DNA]</scope>
    <source>
        <strain evidence="1 2">CCM 8644</strain>
    </source>
</reference>
<organism evidence="1 2">
    <name type="scientific">Pedobacter psychrophilus</name>
    <dbReference type="NCBI Taxonomy" id="1826909"/>
    <lineage>
        <taxon>Bacteria</taxon>
        <taxon>Pseudomonadati</taxon>
        <taxon>Bacteroidota</taxon>
        <taxon>Sphingobacteriia</taxon>
        <taxon>Sphingobacteriales</taxon>
        <taxon>Sphingobacteriaceae</taxon>
        <taxon>Pedobacter</taxon>
    </lineage>
</organism>
<name>A0A179DCC5_9SPHI</name>
<dbReference type="AlphaFoldDB" id="A0A179DCC5"/>
<dbReference type="RefSeq" id="WP_068823570.1">
    <property type="nucleotide sequence ID" value="NZ_LWHJ01000031.1"/>
</dbReference>
<dbReference type="Proteomes" id="UP000078459">
    <property type="component" value="Unassembled WGS sequence"/>
</dbReference>
<reference evidence="1 2" key="1">
    <citation type="submission" date="2016-04" db="EMBL/GenBank/DDBJ databases">
        <authorList>
            <person name="Evans L.H."/>
            <person name="Alamgir A."/>
            <person name="Owens N."/>
            <person name="Weber N.D."/>
            <person name="Virtaneva K."/>
            <person name="Barbian K."/>
            <person name="Babar A."/>
            <person name="Rosenke K."/>
        </authorList>
    </citation>
    <scope>NUCLEOTIDE SEQUENCE [LARGE SCALE GENOMIC DNA]</scope>
    <source>
        <strain evidence="1 2">CCM 8644</strain>
    </source>
</reference>
<accession>A0A179DCC5</accession>
<protein>
    <submittedName>
        <fullName evidence="1">Uncharacterized protein</fullName>
    </submittedName>
</protein>
<evidence type="ECO:0000313" key="1">
    <source>
        <dbReference type="EMBL" id="OAQ38179.1"/>
    </source>
</evidence>
<gene>
    <name evidence="1" type="ORF">A5893_15385</name>
</gene>
<proteinExistence type="predicted"/>
<dbReference type="OrthoDB" id="6198066at2"/>
<keyword evidence="2" id="KW-1185">Reference proteome</keyword>
<evidence type="ECO:0000313" key="2">
    <source>
        <dbReference type="Proteomes" id="UP000078459"/>
    </source>
</evidence>